<evidence type="ECO:0000256" key="2">
    <source>
        <dbReference type="SAM" id="MobiDB-lite"/>
    </source>
</evidence>
<feature type="compositionally biased region" description="Polar residues" evidence="2">
    <location>
        <begin position="214"/>
        <end position="225"/>
    </location>
</feature>
<feature type="region of interest" description="Disordered" evidence="2">
    <location>
        <begin position="214"/>
        <end position="233"/>
    </location>
</feature>
<keyword evidence="4" id="KW-1185">Reference proteome</keyword>
<dbReference type="PANTHER" id="PTHR35186:SF4">
    <property type="entry name" value="PRION-INHIBITION AND PROPAGATION HELO DOMAIN-CONTAINING PROTEIN"/>
    <property type="match status" value="1"/>
</dbReference>
<proteinExistence type="predicted"/>
<name>A0A9P5LCA0_9HYPO</name>
<dbReference type="AlphaFoldDB" id="A0A9P5LCA0"/>
<organism evidence="3 4">
    <name type="scientific">Cylindrodendrum hubeiense</name>
    <dbReference type="NCBI Taxonomy" id="595255"/>
    <lineage>
        <taxon>Eukaryota</taxon>
        <taxon>Fungi</taxon>
        <taxon>Dikarya</taxon>
        <taxon>Ascomycota</taxon>
        <taxon>Pezizomycotina</taxon>
        <taxon>Sordariomycetes</taxon>
        <taxon>Hypocreomycetidae</taxon>
        <taxon>Hypocreales</taxon>
        <taxon>Nectriaceae</taxon>
        <taxon>Cylindrodendrum</taxon>
    </lineage>
</organism>
<dbReference type="EMBL" id="JAANBB010000342">
    <property type="protein sequence ID" value="KAF7543771.1"/>
    <property type="molecule type" value="Genomic_DNA"/>
</dbReference>
<feature type="coiled-coil region" evidence="1">
    <location>
        <begin position="84"/>
        <end position="111"/>
    </location>
</feature>
<evidence type="ECO:0000313" key="3">
    <source>
        <dbReference type="EMBL" id="KAF7543771.1"/>
    </source>
</evidence>
<gene>
    <name evidence="3" type="ORF">G7Z17_g10465</name>
</gene>
<reference evidence="3" key="1">
    <citation type="submission" date="2020-03" db="EMBL/GenBank/DDBJ databases">
        <title>Draft Genome Sequence of Cylindrodendrum hubeiense.</title>
        <authorList>
            <person name="Buettner E."/>
            <person name="Kellner H."/>
        </authorList>
    </citation>
    <scope>NUCLEOTIDE SEQUENCE</scope>
    <source>
        <strain evidence="3">IHI 201604</strain>
    </source>
</reference>
<evidence type="ECO:0000313" key="4">
    <source>
        <dbReference type="Proteomes" id="UP000722485"/>
    </source>
</evidence>
<dbReference type="PANTHER" id="PTHR35186">
    <property type="entry name" value="ANK_REP_REGION DOMAIN-CONTAINING PROTEIN"/>
    <property type="match status" value="1"/>
</dbReference>
<dbReference type="OrthoDB" id="5331891at2759"/>
<keyword evidence="1" id="KW-0175">Coiled coil</keyword>
<accession>A0A9P5LCA0</accession>
<dbReference type="Proteomes" id="UP000722485">
    <property type="component" value="Unassembled WGS sequence"/>
</dbReference>
<evidence type="ECO:0000256" key="1">
    <source>
        <dbReference type="SAM" id="Coils"/>
    </source>
</evidence>
<sequence>MLSNPEDNTRLDPKLESDLKNNLGVYYEDYIESIDDVNESLAKLGSQLQCFDALTKERKEEEPLADTIARLRKKTRLSFSMESFGEAYEELSEANRSLKTLREQLYLLKELVRPPKHDHKRHVSGNYGAMCEVRRALKALHSDLKGAWSCTQSTHTRHSIKIFLEAKKRGQPKDSLQIDVVASDIEANTMTHVAHLTVRSQPLKWFDQTLQKSLPSPPSDYSESHNLPKRQKRVSFAEGTRGWSSISVESISENEVPVAVTYDLRASHDACLDLSKPAMSIEASFDPPCFVDSPIESDWGFRHSFYPVSSANDCIWTTKGAYPLHTILNESAREFVSIENRLNVARSIAIAALTYHSTPWLSECWRLRDLSFLAKDAEISSALQTLHMGADLEEGDAAMQGVMTPNSTGLSQATEDELLRTGINNTPLWSLGVALIGIEKWEDLDPANVAEVRKAAEHSKFSEKYRNIVQQCLSCGFGKGHDLENPRLQRAAYMSVVGALEDMIAGHDLNDDSDNSAYSGRNS</sequence>
<protein>
    <submittedName>
        <fullName evidence="3">Uncharacterized protein</fullName>
    </submittedName>
</protein>
<comment type="caution">
    <text evidence="3">The sequence shown here is derived from an EMBL/GenBank/DDBJ whole genome shotgun (WGS) entry which is preliminary data.</text>
</comment>